<dbReference type="EMBL" id="QZKU01000011">
    <property type="protein sequence ID" value="RJP26222.1"/>
    <property type="molecule type" value="Genomic_DNA"/>
</dbReference>
<dbReference type="SUPFAM" id="SSF49879">
    <property type="entry name" value="SMAD/FHA domain"/>
    <property type="match status" value="1"/>
</dbReference>
<dbReference type="PROSITE" id="PS50006">
    <property type="entry name" value="FHA_DOMAIN"/>
    <property type="match status" value="1"/>
</dbReference>
<organism evidence="2 3">
    <name type="scientific">Abyssobacteria bacterium (strain SURF_5)</name>
    <dbReference type="NCBI Taxonomy" id="2093360"/>
    <lineage>
        <taxon>Bacteria</taxon>
        <taxon>Pseudomonadati</taxon>
        <taxon>Candidatus Hydrogenedentota</taxon>
        <taxon>Candidatus Abyssobacteria</taxon>
    </lineage>
</organism>
<reference evidence="2 3" key="1">
    <citation type="journal article" date="2017" name="ISME J.">
        <title>Energy and carbon metabolisms in a deep terrestrial subsurface fluid microbial community.</title>
        <authorList>
            <person name="Momper L."/>
            <person name="Jungbluth S.P."/>
            <person name="Lee M.D."/>
            <person name="Amend J.P."/>
        </authorList>
    </citation>
    <scope>NUCLEOTIDE SEQUENCE [LARGE SCALE GENOMIC DNA]</scope>
    <source>
        <strain evidence="2">SURF_5</strain>
    </source>
</reference>
<protein>
    <submittedName>
        <fullName evidence="2">FHA domain-containing protein</fullName>
    </submittedName>
</protein>
<dbReference type="InterPro" id="IPR008984">
    <property type="entry name" value="SMAD_FHA_dom_sf"/>
</dbReference>
<feature type="domain" description="FHA" evidence="1">
    <location>
        <begin position="23"/>
        <end position="79"/>
    </location>
</feature>
<evidence type="ECO:0000259" key="1">
    <source>
        <dbReference type="PROSITE" id="PS50006"/>
    </source>
</evidence>
<dbReference type="Proteomes" id="UP000265882">
    <property type="component" value="Unassembled WGS sequence"/>
</dbReference>
<dbReference type="Pfam" id="PF00498">
    <property type="entry name" value="FHA"/>
    <property type="match status" value="1"/>
</dbReference>
<dbReference type="InterPro" id="IPR050923">
    <property type="entry name" value="Cell_Proc_Reg/RNA_Proc"/>
</dbReference>
<evidence type="ECO:0000313" key="2">
    <source>
        <dbReference type="EMBL" id="RJP26222.1"/>
    </source>
</evidence>
<dbReference type="SMART" id="SM00240">
    <property type="entry name" value="FHA"/>
    <property type="match status" value="1"/>
</dbReference>
<sequence length="136" mass="15992">MIRLSIRFNGAVIQELEFDQDEITIGRNADNSVQIDNVTVSGKHARILRERNQHLEEKYRYIVEDLESTNGTFVNEKKVARRVLREKDLITVGKHTIAVSFRKFGLQERGQSISEIEKTQRLEPDRQKQILRKLFR</sequence>
<gene>
    <name evidence="2" type="ORF">C4520_00885</name>
</gene>
<comment type="caution">
    <text evidence="2">The sequence shown here is derived from an EMBL/GenBank/DDBJ whole genome shotgun (WGS) entry which is preliminary data.</text>
</comment>
<dbReference type="PANTHER" id="PTHR23308">
    <property type="entry name" value="NUCLEAR INHIBITOR OF PROTEIN PHOSPHATASE-1"/>
    <property type="match status" value="1"/>
</dbReference>
<dbReference type="InterPro" id="IPR000253">
    <property type="entry name" value="FHA_dom"/>
</dbReference>
<dbReference type="CDD" id="cd00060">
    <property type="entry name" value="FHA"/>
    <property type="match status" value="1"/>
</dbReference>
<name>A0A3A4P4Y8_ABYX5</name>
<dbReference type="Gene3D" id="2.60.200.20">
    <property type="match status" value="1"/>
</dbReference>
<evidence type="ECO:0000313" key="3">
    <source>
        <dbReference type="Proteomes" id="UP000265882"/>
    </source>
</evidence>
<accession>A0A3A4P4Y8</accession>
<proteinExistence type="predicted"/>
<dbReference type="AlphaFoldDB" id="A0A3A4P4Y8"/>